<comment type="similarity">
    <text evidence="3 17">Belongs to the AB hydrolase superfamily. Lipase family.</text>
</comment>
<dbReference type="InParanoid" id="A0A6J0T1B6"/>
<evidence type="ECO:0000256" key="12">
    <source>
        <dbReference type="ARBA" id="ARBA00023180"/>
    </source>
</evidence>
<keyword evidence="4" id="KW-1003">Cell membrane</keyword>
<dbReference type="GO" id="GO:0006654">
    <property type="term" value="P:phosphatidic acid biosynthetic process"/>
    <property type="evidence" value="ECO:0007669"/>
    <property type="project" value="UniProtKB-ARBA"/>
</dbReference>
<protein>
    <submittedName>
        <fullName evidence="21">Lipase member I</fullName>
    </submittedName>
</protein>
<dbReference type="KEGG" id="pvt:110074818"/>
<keyword evidence="9" id="KW-0443">Lipid metabolism</keyword>
<evidence type="ECO:0000256" key="7">
    <source>
        <dbReference type="ARBA" id="ARBA00022801"/>
    </source>
</evidence>
<dbReference type="PANTHER" id="PTHR11610:SF12">
    <property type="entry name" value="LIPASE MEMBER H"/>
    <property type="match status" value="1"/>
</dbReference>
<dbReference type="RefSeq" id="XP_020641108.2">
    <property type="nucleotide sequence ID" value="XM_020785449.2"/>
</dbReference>
<dbReference type="GO" id="GO:0052689">
    <property type="term" value="F:carboxylic ester hydrolase activity"/>
    <property type="evidence" value="ECO:0007669"/>
    <property type="project" value="InterPro"/>
</dbReference>
<organism evidence="20 21">
    <name type="scientific">Pogona vitticeps</name>
    <name type="common">central bearded dragon</name>
    <dbReference type="NCBI Taxonomy" id="103695"/>
    <lineage>
        <taxon>Eukaryota</taxon>
        <taxon>Metazoa</taxon>
        <taxon>Chordata</taxon>
        <taxon>Craniata</taxon>
        <taxon>Vertebrata</taxon>
        <taxon>Euteleostomi</taxon>
        <taxon>Lepidosauria</taxon>
        <taxon>Squamata</taxon>
        <taxon>Bifurcata</taxon>
        <taxon>Unidentata</taxon>
        <taxon>Episquamata</taxon>
        <taxon>Toxicofera</taxon>
        <taxon>Iguania</taxon>
        <taxon>Acrodonta</taxon>
        <taxon>Agamidae</taxon>
        <taxon>Amphibolurinae</taxon>
        <taxon>Pogona</taxon>
    </lineage>
</organism>
<feature type="signal peptide" evidence="18">
    <location>
        <begin position="1"/>
        <end position="25"/>
    </location>
</feature>
<evidence type="ECO:0000256" key="5">
    <source>
        <dbReference type="ARBA" id="ARBA00022525"/>
    </source>
</evidence>
<evidence type="ECO:0000256" key="9">
    <source>
        <dbReference type="ARBA" id="ARBA00023098"/>
    </source>
</evidence>
<feature type="binding site" evidence="16">
    <location>
        <position position="204"/>
    </location>
    <ligand>
        <name>Ca(2+)</name>
        <dbReference type="ChEBI" id="CHEBI:29108"/>
    </ligand>
</feature>
<feature type="binding site" evidence="16">
    <location>
        <position position="209"/>
    </location>
    <ligand>
        <name>Ca(2+)</name>
        <dbReference type="ChEBI" id="CHEBI:29108"/>
    </ligand>
</feature>
<evidence type="ECO:0000259" key="19">
    <source>
        <dbReference type="Pfam" id="PF00151"/>
    </source>
</evidence>
<dbReference type="GeneID" id="110074818"/>
<name>A0A6J0T1B6_9SAUR</name>
<dbReference type="Pfam" id="PF00151">
    <property type="entry name" value="Lipase"/>
    <property type="match status" value="1"/>
</dbReference>
<dbReference type="CTD" id="149998"/>
<dbReference type="InterPro" id="IPR029058">
    <property type="entry name" value="AB_hydrolase_fold"/>
</dbReference>
<evidence type="ECO:0000256" key="13">
    <source>
        <dbReference type="ARBA" id="ARBA00048637"/>
    </source>
</evidence>
<evidence type="ECO:0000256" key="1">
    <source>
        <dbReference type="ARBA" id="ARBA00004202"/>
    </source>
</evidence>
<keyword evidence="16" id="KW-0479">Metal-binding</keyword>
<evidence type="ECO:0000256" key="18">
    <source>
        <dbReference type="SAM" id="SignalP"/>
    </source>
</evidence>
<dbReference type="GO" id="GO:0016042">
    <property type="term" value="P:lipid catabolic process"/>
    <property type="evidence" value="ECO:0007669"/>
    <property type="project" value="UniProtKB-KW"/>
</dbReference>
<proteinExistence type="inferred from homology"/>
<comment type="function">
    <text evidence="14">Hydrolyzes specifically phosphatidic acid (PA) to produce 2-acyl lysophosphatidic acid (LPA; a potent bioactive lipid mediator) and fatty acid. Does not hydrolyze other phospholipids, like phosphatidylserine (PS), phosphatidylcholine (PC) and phosphatidylethanolamine (PE) or triacylglycerol (TG).</text>
</comment>
<dbReference type="AlphaFoldDB" id="A0A6J0T1B6"/>
<dbReference type="GO" id="GO:0008201">
    <property type="term" value="F:heparin binding"/>
    <property type="evidence" value="ECO:0007669"/>
    <property type="project" value="UniProtKB-ARBA"/>
</dbReference>
<evidence type="ECO:0000256" key="3">
    <source>
        <dbReference type="ARBA" id="ARBA00010701"/>
    </source>
</evidence>
<evidence type="ECO:0000256" key="6">
    <source>
        <dbReference type="ARBA" id="ARBA00022729"/>
    </source>
</evidence>
<keyword evidence="5" id="KW-0964">Secreted</keyword>
<dbReference type="InterPro" id="IPR000734">
    <property type="entry name" value="TAG_lipase"/>
</dbReference>
<evidence type="ECO:0000256" key="11">
    <source>
        <dbReference type="ARBA" id="ARBA00023157"/>
    </source>
</evidence>
<keyword evidence="12" id="KW-0325">Glycoprotein</keyword>
<keyword evidence="8" id="KW-0442">Lipid degradation</keyword>
<accession>A0A6J0T1B6</accession>
<comment type="subcellular location">
    <subcellularLocation>
        <location evidence="1">Cell membrane</location>
        <topology evidence="1">Peripheral membrane protein</topology>
    </subcellularLocation>
    <subcellularLocation>
        <location evidence="2">Secreted</location>
    </subcellularLocation>
</comment>
<dbReference type="PANTHER" id="PTHR11610">
    <property type="entry name" value="LIPASE"/>
    <property type="match status" value="1"/>
</dbReference>
<dbReference type="CDD" id="cd00707">
    <property type="entry name" value="Pancreat_lipase_like"/>
    <property type="match status" value="1"/>
</dbReference>
<sequence>MHVAFQHSPMLRLFFFTCFTACITADTEQECPKFTELSIFDSVIGTSLKVQLLLYTRRNQKCAEAVSEHNLTVSSYLNVTKKTIIIIHGYRPTGSPPVWIDNIKDDLLEEDDVNIIIVDWNRGATTANYHSAVFNAKKVVDILKTLIDQMVENGASLNSVYMIGVSLGAHIAGFVGKIYNGKIGRITGLDPAGPSFTGKSPEERLHYTDAQFVDVIHTDIDVLGYRKPLGNIDFYPNGGTDQPGCPITLLGGLQYFKCDHQRSVFLYLASLKHNCNVTAYPCDSYVDYRNGKCVDCEAFAPLPCPVLGYYADKWKDHLTEKYPPVTTAYFDTSDKDPFCMYHYFVDIITWNKSNRTGFIKIKITDNAGNTTESKIDSDVAEFRQYRQAKILSGFYLDLDNISKIALTFSTGSVVGPKYKLRVLQMRLKSLSHPKRTQLCRYDFILLENIETTFRPIPCHDIDV</sequence>
<feature type="chain" id="PRO_5047118244" evidence="18">
    <location>
        <begin position="26"/>
        <end position="463"/>
    </location>
</feature>
<evidence type="ECO:0000313" key="20">
    <source>
        <dbReference type="Proteomes" id="UP001652642"/>
    </source>
</evidence>
<dbReference type="Proteomes" id="UP001652642">
    <property type="component" value="Chromosome 3"/>
</dbReference>
<feature type="domain" description="Lipase" evidence="19">
    <location>
        <begin position="46"/>
        <end position="338"/>
    </location>
</feature>
<feature type="active site" description="Charge relay system" evidence="15">
    <location>
        <position position="260"/>
    </location>
</feature>
<reference evidence="21" key="1">
    <citation type="submission" date="2025-08" db="UniProtKB">
        <authorList>
            <consortium name="RefSeq"/>
        </authorList>
    </citation>
    <scope>IDENTIFICATION</scope>
</reference>
<comment type="catalytic activity">
    <reaction evidence="13">
        <text>1-hexadecanoyl-2-(9Z-octadecenoyl)-sn-glycero-3-phosphate + H2O = 2-(9Z-octadecenoyl)-sn-glycero-3-phosphate + hexadecanoate + H(+)</text>
        <dbReference type="Rhea" id="RHEA:40943"/>
        <dbReference type="ChEBI" id="CHEBI:7896"/>
        <dbReference type="ChEBI" id="CHEBI:15377"/>
        <dbReference type="ChEBI" id="CHEBI:15378"/>
        <dbReference type="ChEBI" id="CHEBI:64839"/>
        <dbReference type="ChEBI" id="CHEBI:77593"/>
    </reaction>
    <physiologicalReaction direction="left-to-right" evidence="13">
        <dbReference type="Rhea" id="RHEA:40944"/>
    </physiologicalReaction>
</comment>
<evidence type="ECO:0000256" key="17">
    <source>
        <dbReference type="RuleBase" id="RU004262"/>
    </source>
</evidence>
<evidence type="ECO:0000256" key="8">
    <source>
        <dbReference type="ARBA" id="ARBA00022963"/>
    </source>
</evidence>
<keyword evidence="6 18" id="KW-0732">Signal</keyword>
<evidence type="ECO:0000313" key="21">
    <source>
        <dbReference type="RefSeq" id="XP_020641108.2"/>
    </source>
</evidence>
<dbReference type="PRINTS" id="PR00821">
    <property type="entry name" value="TAGLIPASE"/>
</dbReference>
<dbReference type="GO" id="GO:0046872">
    <property type="term" value="F:metal ion binding"/>
    <property type="evidence" value="ECO:0007669"/>
    <property type="project" value="UniProtKB-KW"/>
</dbReference>
<dbReference type="InterPro" id="IPR013818">
    <property type="entry name" value="Lipase"/>
</dbReference>
<dbReference type="OrthoDB" id="199913at2759"/>
<keyword evidence="11" id="KW-1015">Disulfide bond</keyword>
<keyword evidence="20" id="KW-1185">Reference proteome</keyword>
<evidence type="ECO:0000256" key="15">
    <source>
        <dbReference type="PIRSR" id="PIRSR000865-1"/>
    </source>
</evidence>
<keyword evidence="7" id="KW-0378">Hydrolase</keyword>
<feature type="active site" description="Charge relay system" evidence="15">
    <location>
        <position position="190"/>
    </location>
</feature>
<gene>
    <name evidence="21" type="primary">LIPI</name>
</gene>
<keyword evidence="10" id="KW-0472">Membrane</keyword>
<feature type="active site" description="Nucleophile" evidence="15">
    <location>
        <position position="166"/>
    </location>
</feature>
<dbReference type="GO" id="GO:0004620">
    <property type="term" value="F:phospholipase activity"/>
    <property type="evidence" value="ECO:0007669"/>
    <property type="project" value="TreeGrafter"/>
</dbReference>
<dbReference type="GO" id="GO:0005615">
    <property type="term" value="C:extracellular space"/>
    <property type="evidence" value="ECO:0007669"/>
    <property type="project" value="TreeGrafter"/>
</dbReference>
<evidence type="ECO:0000256" key="16">
    <source>
        <dbReference type="PIRSR" id="PIRSR000865-2"/>
    </source>
</evidence>
<evidence type="ECO:0000256" key="14">
    <source>
        <dbReference type="ARBA" id="ARBA00049600"/>
    </source>
</evidence>
<dbReference type="SUPFAM" id="SSF53474">
    <property type="entry name" value="alpha/beta-Hydrolases"/>
    <property type="match status" value="1"/>
</dbReference>
<dbReference type="PIRSF" id="PIRSF000865">
    <property type="entry name" value="Lipoprotein_lipase_LIPH"/>
    <property type="match status" value="1"/>
</dbReference>
<dbReference type="GO" id="GO:0005886">
    <property type="term" value="C:plasma membrane"/>
    <property type="evidence" value="ECO:0007669"/>
    <property type="project" value="UniProtKB-SubCell"/>
</dbReference>
<keyword evidence="16" id="KW-0106">Calcium</keyword>
<evidence type="ECO:0000256" key="10">
    <source>
        <dbReference type="ARBA" id="ARBA00023136"/>
    </source>
</evidence>
<evidence type="ECO:0000256" key="4">
    <source>
        <dbReference type="ARBA" id="ARBA00022475"/>
    </source>
</evidence>
<dbReference type="InterPro" id="IPR016272">
    <property type="entry name" value="Lipase_LIPH"/>
</dbReference>
<evidence type="ECO:0000256" key="2">
    <source>
        <dbReference type="ARBA" id="ARBA00004613"/>
    </source>
</evidence>
<dbReference type="Gene3D" id="3.40.50.1820">
    <property type="entry name" value="alpha/beta hydrolase"/>
    <property type="match status" value="1"/>
</dbReference>
<dbReference type="InterPro" id="IPR033906">
    <property type="entry name" value="Lipase_N"/>
</dbReference>